<proteinExistence type="predicted"/>
<dbReference type="Proteomes" id="UP000620104">
    <property type="component" value="Unassembled WGS sequence"/>
</dbReference>
<feature type="region of interest" description="Disordered" evidence="1">
    <location>
        <begin position="1"/>
        <end position="41"/>
    </location>
</feature>
<name>A0A8H3TSF0_9TREE</name>
<feature type="compositionally biased region" description="Low complexity" evidence="1">
    <location>
        <begin position="1"/>
        <end position="18"/>
    </location>
</feature>
<dbReference type="EMBL" id="BLZA01000013">
    <property type="protein sequence ID" value="GHJ85785.1"/>
    <property type="molecule type" value="Genomic_DNA"/>
</dbReference>
<organism evidence="2 3">
    <name type="scientific">Naganishia liquefaciens</name>
    <dbReference type="NCBI Taxonomy" id="104408"/>
    <lineage>
        <taxon>Eukaryota</taxon>
        <taxon>Fungi</taxon>
        <taxon>Dikarya</taxon>
        <taxon>Basidiomycota</taxon>
        <taxon>Agaricomycotina</taxon>
        <taxon>Tremellomycetes</taxon>
        <taxon>Filobasidiales</taxon>
        <taxon>Filobasidiaceae</taxon>
        <taxon>Naganishia</taxon>
    </lineage>
</organism>
<protein>
    <submittedName>
        <fullName evidence="2">Uncharacterized protein</fullName>
    </submittedName>
</protein>
<keyword evidence="3" id="KW-1185">Reference proteome</keyword>
<feature type="region of interest" description="Disordered" evidence="1">
    <location>
        <begin position="72"/>
        <end position="93"/>
    </location>
</feature>
<evidence type="ECO:0000313" key="3">
    <source>
        <dbReference type="Proteomes" id="UP000620104"/>
    </source>
</evidence>
<evidence type="ECO:0000256" key="1">
    <source>
        <dbReference type="SAM" id="MobiDB-lite"/>
    </source>
</evidence>
<sequence length="93" mass="9811">MAQHSTKGLKAKAAAGGKKNTGKTKKGARWCPPKSNDKIQHVARQKKLSTNINNNIERQMIQAASAGKLTIMRNAGGEPSTSKDGKGKGKAAK</sequence>
<dbReference type="OrthoDB" id="5239630at2759"/>
<comment type="caution">
    <text evidence="2">The sequence shown here is derived from an EMBL/GenBank/DDBJ whole genome shotgun (WGS) entry which is preliminary data.</text>
</comment>
<dbReference type="AlphaFoldDB" id="A0A8H3TSF0"/>
<gene>
    <name evidence="2" type="ORF">NliqN6_2187</name>
</gene>
<accession>A0A8H3TSF0</accession>
<reference evidence="2" key="1">
    <citation type="submission" date="2020-07" db="EMBL/GenBank/DDBJ databases">
        <title>Draft Genome Sequence of a Deep-Sea Yeast, Naganishia (Cryptococcus) liquefaciens strain N6.</title>
        <authorList>
            <person name="Han Y.W."/>
            <person name="Kajitani R."/>
            <person name="Morimoto H."/>
            <person name="Parhat M."/>
            <person name="Tsubouchi H."/>
            <person name="Bakenova O."/>
            <person name="Ogata M."/>
            <person name="Argunhan B."/>
            <person name="Aoki R."/>
            <person name="Kajiwara S."/>
            <person name="Itoh T."/>
            <person name="Iwasaki H."/>
        </authorList>
    </citation>
    <scope>NUCLEOTIDE SEQUENCE</scope>
    <source>
        <strain evidence="2">N6</strain>
    </source>
</reference>
<dbReference type="Pfam" id="PF09495">
    <property type="entry name" value="DUF2462"/>
    <property type="match status" value="1"/>
</dbReference>
<dbReference type="InterPro" id="IPR019034">
    <property type="entry name" value="UPF0390"/>
</dbReference>
<evidence type="ECO:0000313" key="2">
    <source>
        <dbReference type="EMBL" id="GHJ85785.1"/>
    </source>
</evidence>